<dbReference type="EMBL" id="ML976614">
    <property type="protein sequence ID" value="KAF1851162.1"/>
    <property type="molecule type" value="Genomic_DNA"/>
</dbReference>
<feature type="compositionally biased region" description="Basic residues" evidence="1">
    <location>
        <begin position="150"/>
        <end position="159"/>
    </location>
</feature>
<feature type="compositionally biased region" description="Polar residues" evidence="1">
    <location>
        <begin position="664"/>
        <end position="674"/>
    </location>
</feature>
<evidence type="ECO:0000313" key="3">
    <source>
        <dbReference type="EMBL" id="KAF1851162.1"/>
    </source>
</evidence>
<feature type="compositionally biased region" description="Low complexity" evidence="1">
    <location>
        <begin position="37"/>
        <end position="50"/>
    </location>
</feature>
<feature type="compositionally biased region" description="Low complexity" evidence="1">
    <location>
        <begin position="449"/>
        <end position="459"/>
    </location>
</feature>
<feature type="region of interest" description="Disordered" evidence="1">
    <location>
        <begin position="846"/>
        <end position="885"/>
    </location>
</feature>
<dbReference type="RefSeq" id="XP_040793725.1">
    <property type="nucleotide sequence ID" value="XM_040929196.1"/>
</dbReference>
<feature type="compositionally biased region" description="Polar residues" evidence="1">
    <location>
        <begin position="13"/>
        <end position="29"/>
    </location>
</feature>
<dbReference type="GeneID" id="63846448"/>
<sequence>MFSFHKSDALPRSRQSSIDSLALGPSTSDAEPDLWVSQGSGLSSHGGMHSPEQRQRAYSTRRSSVFNLRSRSNTATSMTPSLLSLSHPDMAENEASLHEPPSRSHFESSGPGARRSLFRGKKGKRSSETVTSSIDATDYKETDASEKRTSVLRKGRRQHNQPEGSFRNLKHRISSPFDFQHLTHTDRHQFAALEKASSDNQAASFWAVSASQSSSRSPTGIKADHLHFSNFSSEDLATSEGQSISALGFGSPPRSPESAHEWQQTDCSPRVVASRPTLRVSRSVESFSQPGLSPRNHHHSQSGVGPPRFSSLPSLVPIHDGRETLDDREEPIVLGSYRSKRESGVWDSFALGATSPASQLPGLQEEEEASTYFGHALSTPDDSAILAMTPPFSPSLEDVDEEPERFVSPRPAPQPPVRTPTTPRSPLFESFAFNSQRSPMSRTRVRGNSHSSTSSNQRSPLTRPMSQMSETLGSGNLTRRGSIRRPSVSRRRSNTWRAIEESWEDDVDYIYENALEADCDFEWDRASDDGDYDSHQHDLGQASRVNSHSKTQLDAQMRSLVHEGDAFAPTKPTSVDFRTSLLVPSARSVPDLVPTSAMSISTTGTGLLTPSNPFHGNGFTVDEGFALSPSLLVPQEYKDTREVTYEDLLDEYDGSDRHFPMLDATQSTTSSSRNSHVRFSRRSSYDSSFMSSAQSSGLWSSPVRRSASSAGSVPELVPSRRTRKDLSFSLVVEQLSEQVASLRQYDEEDKDDDDVTPPGRNMHGRTFFASEEEPQKVHGPQSSLECELKTSLELARCGSQRIDRSASEGRLDTLKDLACQDSQLSSRAPAYHHKQTLSDGATKLLNAASNATEDRPAKPRNRAASQPMLSLFPTPPRQSPTPNRV</sequence>
<dbReference type="Proteomes" id="UP000800039">
    <property type="component" value="Unassembled WGS sequence"/>
</dbReference>
<evidence type="ECO:0000256" key="1">
    <source>
        <dbReference type="SAM" id="MobiDB-lite"/>
    </source>
</evidence>
<protein>
    <recommendedName>
        <fullName evidence="2">CRIB domain-containing protein</fullName>
    </recommendedName>
</protein>
<feature type="compositionally biased region" description="Polar residues" evidence="1">
    <location>
        <begin position="432"/>
        <end position="441"/>
    </location>
</feature>
<dbReference type="PROSITE" id="PS50108">
    <property type="entry name" value="CRIB"/>
    <property type="match status" value="1"/>
</dbReference>
<feature type="region of interest" description="Disordered" evidence="1">
    <location>
        <begin position="1"/>
        <end position="170"/>
    </location>
</feature>
<evidence type="ECO:0000259" key="2">
    <source>
        <dbReference type="PROSITE" id="PS50108"/>
    </source>
</evidence>
<feature type="compositionally biased region" description="Basic and acidic residues" evidence="1">
    <location>
        <begin position="137"/>
        <end position="149"/>
    </location>
</feature>
<accession>A0A9P4GST9</accession>
<feature type="region of interest" description="Disordered" evidence="1">
    <location>
        <begin position="656"/>
        <end position="678"/>
    </location>
</feature>
<feature type="domain" description="CRIB" evidence="2">
    <location>
        <begin position="173"/>
        <end position="186"/>
    </location>
</feature>
<name>A0A9P4GST9_9PLEO</name>
<feature type="compositionally biased region" description="Basic and acidic residues" evidence="1">
    <location>
        <begin position="1"/>
        <end position="11"/>
    </location>
</feature>
<feature type="compositionally biased region" description="Polar residues" evidence="1">
    <location>
        <begin position="56"/>
        <end position="84"/>
    </location>
</feature>
<evidence type="ECO:0000313" key="4">
    <source>
        <dbReference type="Proteomes" id="UP000800039"/>
    </source>
</evidence>
<feature type="compositionally biased region" description="Basic and acidic residues" evidence="1">
    <location>
        <begin position="95"/>
        <end position="106"/>
    </location>
</feature>
<keyword evidence="4" id="KW-1185">Reference proteome</keyword>
<feature type="compositionally biased region" description="Polar residues" evidence="1">
    <location>
        <begin position="464"/>
        <end position="477"/>
    </location>
</feature>
<proteinExistence type="predicted"/>
<feature type="compositionally biased region" description="Acidic residues" evidence="1">
    <location>
        <begin position="746"/>
        <end position="755"/>
    </location>
</feature>
<feature type="compositionally biased region" description="Basic residues" evidence="1">
    <location>
        <begin position="481"/>
        <end position="494"/>
    </location>
</feature>
<feature type="region of interest" description="Disordered" evidence="1">
    <location>
        <begin position="237"/>
        <end position="315"/>
    </location>
</feature>
<dbReference type="AlphaFoldDB" id="A0A9P4GST9"/>
<dbReference type="OrthoDB" id="24581at2759"/>
<comment type="caution">
    <text evidence="3">The sequence shown here is derived from an EMBL/GenBank/DDBJ whole genome shotgun (WGS) entry which is preliminary data.</text>
</comment>
<organism evidence="3 4">
    <name type="scientific">Cucurbitaria berberidis CBS 394.84</name>
    <dbReference type="NCBI Taxonomy" id="1168544"/>
    <lineage>
        <taxon>Eukaryota</taxon>
        <taxon>Fungi</taxon>
        <taxon>Dikarya</taxon>
        <taxon>Ascomycota</taxon>
        <taxon>Pezizomycotina</taxon>
        <taxon>Dothideomycetes</taxon>
        <taxon>Pleosporomycetidae</taxon>
        <taxon>Pleosporales</taxon>
        <taxon>Pleosporineae</taxon>
        <taxon>Cucurbitariaceae</taxon>
        <taxon>Cucurbitaria</taxon>
    </lineage>
</organism>
<dbReference type="InterPro" id="IPR000095">
    <property type="entry name" value="CRIB_dom"/>
</dbReference>
<feature type="region of interest" description="Disordered" evidence="1">
    <location>
        <begin position="742"/>
        <end position="783"/>
    </location>
</feature>
<feature type="region of interest" description="Disordered" evidence="1">
    <location>
        <begin position="693"/>
        <end position="717"/>
    </location>
</feature>
<feature type="region of interest" description="Disordered" evidence="1">
    <location>
        <begin position="387"/>
        <end position="495"/>
    </location>
</feature>
<reference evidence="3" key="1">
    <citation type="submission" date="2020-01" db="EMBL/GenBank/DDBJ databases">
        <authorList>
            <consortium name="DOE Joint Genome Institute"/>
            <person name="Haridas S."/>
            <person name="Albert R."/>
            <person name="Binder M."/>
            <person name="Bloem J."/>
            <person name="Labutti K."/>
            <person name="Salamov A."/>
            <person name="Andreopoulos B."/>
            <person name="Baker S.E."/>
            <person name="Barry K."/>
            <person name="Bills G."/>
            <person name="Bluhm B.H."/>
            <person name="Cannon C."/>
            <person name="Castanera R."/>
            <person name="Culley D.E."/>
            <person name="Daum C."/>
            <person name="Ezra D."/>
            <person name="Gonzalez J.B."/>
            <person name="Henrissat B."/>
            <person name="Kuo A."/>
            <person name="Liang C."/>
            <person name="Lipzen A."/>
            <person name="Lutzoni F."/>
            <person name="Magnuson J."/>
            <person name="Mondo S."/>
            <person name="Nolan M."/>
            <person name="Ohm R."/>
            <person name="Pangilinan J."/>
            <person name="Park H.-J."/>
            <person name="Ramirez L."/>
            <person name="Alfaro M."/>
            <person name="Sun H."/>
            <person name="Tritt A."/>
            <person name="Yoshinaga Y."/>
            <person name="Zwiers L.-H."/>
            <person name="Turgeon B.G."/>
            <person name="Goodwin S.B."/>
            <person name="Spatafora J.W."/>
            <person name="Crous P.W."/>
            <person name="Grigoriev I.V."/>
        </authorList>
    </citation>
    <scope>NUCLEOTIDE SEQUENCE</scope>
    <source>
        <strain evidence="3">CBS 394.84</strain>
    </source>
</reference>
<gene>
    <name evidence="3" type="ORF">K460DRAFT_29036</name>
</gene>